<evidence type="ECO:0000313" key="2">
    <source>
        <dbReference type="EMBL" id="OAN49308.1"/>
    </source>
</evidence>
<reference evidence="2 3" key="1">
    <citation type="submission" date="2016-04" db="EMBL/GenBank/DDBJ databases">
        <title>Draft genome sequence of freshwater magnetotactic bacteria Magnetospirillum marisnigri SP-1 and Magnetospirillum moscoviense BB-1.</title>
        <authorList>
            <person name="Koziaeva V."/>
            <person name="Dziuba M.V."/>
            <person name="Ivanov T.M."/>
            <person name="Kuznetsov B."/>
            <person name="Grouzdev D.S."/>
        </authorList>
    </citation>
    <scope>NUCLEOTIDE SEQUENCE [LARGE SCALE GENOMIC DNA]</scope>
    <source>
        <strain evidence="2 3">SP-1</strain>
    </source>
</reference>
<dbReference type="STRING" id="1285242.A6A04_04120"/>
<sequence length="85" mass="8824">MSVPPAPRDLIATALECDPDSLSDESGLGSHPQWDSMGHMAVMLALEAHYGVAISDATIRAYASFPSIRELYASLAPPGPVADGG</sequence>
<dbReference type="EMBL" id="LWQT01000066">
    <property type="protein sequence ID" value="OAN49308.1"/>
    <property type="molecule type" value="Genomic_DNA"/>
</dbReference>
<proteinExistence type="predicted"/>
<dbReference type="Proteomes" id="UP000078428">
    <property type="component" value="Unassembled WGS sequence"/>
</dbReference>
<dbReference type="Pfam" id="PF00550">
    <property type="entry name" value="PP-binding"/>
    <property type="match status" value="1"/>
</dbReference>
<feature type="domain" description="Carrier" evidence="1">
    <location>
        <begin position="8"/>
        <end position="73"/>
    </location>
</feature>
<dbReference type="AlphaFoldDB" id="A0A178MMJ3"/>
<keyword evidence="3" id="KW-1185">Reference proteome</keyword>
<organism evidence="2 3">
    <name type="scientific">Paramagnetospirillum marisnigri</name>
    <dbReference type="NCBI Taxonomy" id="1285242"/>
    <lineage>
        <taxon>Bacteria</taxon>
        <taxon>Pseudomonadati</taxon>
        <taxon>Pseudomonadota</taxon>
        <taxon>Alphaproteobacteria</taxon>
        <taxon>Rhodospirillales</taxon>
        <taxon>Magnetospirillaceae</taxon>
        <taxon>Paramagnetospirillum</taxon>
    </lineage>
</organism>
<evidence type="ECO:0000259" key="1">
    <source>
        <dbReference type="Pfam" id="PF00550"/>
    </source>
</evidence>
<dbReference type="OrthoDB" id="9811033at2"/>
<comment type="caution">
    <text evidence="2">The sequence shown here is derived from an EMBL/GenBank/DDBJ whole genome shotgun (WGS) entry which is preliminary data.</text>
</comment>
<dbReference type="RefSeq" id="WP_068493813.1">
    <property type="nucleotide sequence ID" value="NZ_LWQT01000066.1"/>
</dbReference>
<accession>A0A178MMJ3</accession>
<dbReference type="SUPFAM" id="SSF47336">
    <property type="entry name" value="ACP-like"/>
    <property type="match status" value="1"/>
</dbReference>
<dbReference type="InterPro" id="IPR036736">
    <property type="entry name" value="ACP-like_sf"/>
</dbReference>
<name>A0A178MMJ3_9PROT</name>
<protein>
    <recommendedName>
        <fullName evidence="1">Carrier domain-containing protein</fullName>
    </recommendedName>
</protein>
<gene>
    <name evidence="2" type="ORF">A6A04_04120</name>
</gene>
<dbReference type="Gene3D" id="1.10.1200.10">
    <property type="entry name" value="ACP-like"/>
    <property type="match status" value="1"/>
</dbReference>
<evidence type="ECO:0000313" key="3">
    <source>
        <dbReference type="Proteomes" id="UP000078428"/>
    </source>
</evidence>
<dbReference type="InterPro" id="IPR009081">
    <property type="entry name" value="PP-bd_ACP"/>
</dbReference>